<dbReference type="GO" id="GO:0005776">
    <property type="term" value="C:autophagosome"/>
    <property type="evidence" value="ECO:0007669"/>
    <property type="project" value="TreeGrafter"/>
</dbReference>
<dbReference type="InterPro" id="IPR048940">
    <property type="entry name" value="ATG5_HBR"/>
</dbReference>
<gene>
    <name evidence="10" type="ORF">L228DRAFT_209320</name>
</gene>
<dbReference type="Gene3D" id="3.10.20.90">
    <property type="entry name" value="Phosphatidylinositol 3-kinase Catalytic Subunit, Chain A, domain 1"/>
    <property type="match status" value="1"/>
</dbReference>
<evidence type="ECO:0000256" key="6">
    <source>
        <dbReference type="RuleBase" id="RU361202"/>
    </source>
</evidence>
<feature type="domain" description="Autophagy protein ATG5 UblB" evidence="7">
    <location>
        <begin position="217"/>
        <end position="336"/>
    </location>
</feature>
<evidence type="ECO:0000256" key="4">
    <source>
        <dbReference type="ARBA" id="ARBA00022843"/>
    </source>
</evidence>
<keyword evidence="4 6" id="KW-0832">Ubl conjugation</keyword>
<dbReference type="Proteomes" id="UP000076632">
    <property type="component" value="Unassembled WGS sequence"/>
</dbReference>
<proteinExistence type="inferred from homology"/>
<dbReference type="GeneID" id="28894942"/>
<dbReference type="GO" id="GO:0044233">
    <property type="term" value="C:mitochondria-associated endoplasmic reticulum membrane contact site"/>
    <property type="evidence" value="ECO:0007669"/>
    <property type="project" value="TreeGrafter"/>
</dbReference>
<dbReference type="InterPro" id="IPR042527">
    <property type="entry name" value="Atg5_UblA_dom_sf"/>
</dbReference>
<dbReference type="RefSeq" id="XP_018190344.1">
    <property type="nucleotide sequence ID" value="XM_018329805.1"/>
</dbReference>
<comment type="similarity">
    <text evidence="2 6">Belongs to the ATG5 family.</text>
</comment>
<comment type="subunit">
    <text evidence="6">Conjugated with ATG12.</text>
</comment>
<evidence type="ECO:0000256" key="1">
    <source>
        <dbReference type="ARBA" id="ARBA00004623"/>
    </source>
</evidence>
<dbReference type="OMA" id="SIQKAVW"/>
<dbReference type="OrthoDB" id="272162at2759"/>
<protein>
    <recommendedName>
        <fullName evidence="6">Autophagy protein 5</fullName>
    </recommendedName>
</protein>
<comment type="function">
    <text evidence="6">Involved in cytoplasm to vacuole transport (Cvt) and autophagic vesicle formation.</text>
</comment>
<dbReference type="Gene3D" id="3.10.20.620">
    <property type="match status" value="1"/>
</dbReference>
<evidence type="ECO:0000256" key="2">
    <source>
        <dbReference type="ARBA" id="ARBA00006910"/>
    </source>
</evidence>
<evidence type="ECO:0000313" key="10">
    <source>
        <dbReference type="EMBL" id="KZF24789.1"/>
    </source>
</evidence>
<dbReference type="GO" id="GO:0019776">
    <property type="term" value="F:Atg8-family ligase activity"/>
    <property type="evidence" value="ECO:0007669"/>
    <property type="project" value="TreeGrafter"/>
</dbReference>
<dbReference type="PANTHER" id="PTHR13040:SF2">
    <property type="entry name" value="AUTOPHAGY PROTEIN 5"/>
    <property type="match status" value="1"/>
</dbReference>
<feature type="domain" description="Autophagy protein ATG5 alpha-helical bundle region" evidence="8">
    <location>
        <begin position="153"/>
        <end position="209"/>
    </location>
</feature>
<keyword evidence="3 6" id="KW-1017">Isopeptide bond</keyword>
<keyword evidence="11" id="KW-1185">Reference proteome</keyword>
<dbReference type="InParanoid" id="A0A165IEQ7"/>
<evidence type="ECO:0000256" key="5">
    <source>
        <dbReference type="ARBA" id="ARBA00023006"/>
    </source>
</evidence>
<dbReference type="Pfam" id="PF20638">
    <property type="entry name" value="ATG5_UblA"/>
    <property type="match status" value="1"/>
</dbReference>
<keyword evidence="6" id="KW-0472">Membrane</keyword>
<dbReference type="GO" id="GO:0034727">
    <property type="term" value="P:piecemeal microautophagy of the nucleus"/>
    <property type="evidence" value="ECO:0007669"/>
    <property type="project" value="TreeGrafter"/>
</dbReference>
<feature type="domain" description="Autophagy protein ATG5 UblA" evidence="9">
    <location>
        <begin position="15"/>
        <end position="137"/>
    </location>
</feature>
<dbReference type="STRING" id="1328760.A0A165IEQ7"/>
<reference evidence="10 11" key="1">
    <citation type="journal article" date="2016" name="Fungal Biol.">
        <title>The genome of Xylona heveae provides a window into fungal endophytism.</title>
        <authorList>
            <person name="Gazis R."/>
            <person name="Kuo A."/>
            <person name="Riley R."/>
            <person name="LaButti K."/>
            <person name="Lipzen A."/>
            <person name="Lin J."/>
            <person name="Amirebrahimi M."/>
            <person name="Hesse C.N."/>
            <person name="Spatafora J.W."/>
            <person name="Henrissat B."/>
            <person name="Hainaut M."/>
            <person name="Grigoriev I.V."/>
            <person name="Hibbett D.S."/>
        </authorList>
    </citation>
    <scope>NUCLEOTIDE SEQUENCE [LARGE SCALE GENOMIC DNA]</scope>
    <source>
        <strain evidence="10 11">TC161</strain>
    </source>
</reference>
<dbReference type="EMBL" id="KV407456">
    <property type="protein sequence ID" value="KZF24789.1"/>
    <property type="molecule type" value="Genomic_DNA"/>
</dbReference>
<keyword evidence="5 6" id="KW-0072">Autophagy</keyword>
<evidence type="ECO:0000259" key="9">
    <source>
        <dbReference type="Pfam" id="PF20638"/>
    </source>
</evidence>
<dbReference type="InterPro" id="IPR007239">
    <property type="entry name" value="Atg5"/>
</dbReference>
<evidence type="ECO:0000259" key="8">
    <source>
        <dbReference type="Pfam" id="PF20637"/>
    </source>
</evidence>
<evidence type="ECO:0000259" key="7">
    <source>
        <dbReference type="Pfam" id="PF04106"/>
    </source>
</evidence>
<dbReference type="Gene3D" id="1.10.246.190">
    <property type="entry name" value="Autophagy protein Apg5, helix rich domain"/>
    <property type="match status" value="1"/>
</dbReference>
<dbReference type="Pfam" id="PF04106">
    <property type="entry name" value="ATG5_UblB"/>
    <property type="match status" value="1"/>
</dbReference>
<name>A0A165IEQ7_XYLHT</name>
<dbReference type="FunCoup" id="A0A165IEQ7">
    <property type="interactions" value="333"/>
</dbReference>
<dbReference type="GO" id="GO:0034274">
    <property type="term" value="C:Atg12-Atg5-Atg16 complex"/>
    <property type="evidence" value="ECO:0007669"/>
    <property type="project" value="TreeGrafter"/>
</dbReference>
<dbReference type="GO" id="GO:0061908">
    <property type="term" value="C:phagophore"/>
    <property type="evidence" value="ECO:0007669"/>
    <property type="project" value="TreeGrafter"/>
</dbReference>
<dbReference type="GO" id="GO:0000422">
    <property type="term" value="P:autophagy of mitochondrion"/>
    <property type="evidence" value="ECO:0007669"/>
    <property type="project" value="TreeGrafter"/>
</dbReference>
<dbReference type="AlphaFoldDB" id="A0A165IEQ7"/>
<dbReference type="InterPro" id="IPR042526">
    <property type="entry name" value="Atg5_HR"/>
</dbReference>
<dbReference type="InterPro" id="IPR048939">
    <property type="entry name" value="ATG5_UblA"/>
</dbReference>
<dbReference type="PANTHER" id="PTHR13040">
    <property type="entry name" value="AUTOPHAGY PROTEIN 5"/>
    <property type="match status" value="1"/>
</dbReference>
<dbReference type="InterPro" id="IPR048318">
    <property type="entry name" value="ATG5_UblB"/>
</dbReference>
<accession>A0A165IEQ7</accession>
<dbReference type="FunFam" id="3.10.20.620:FF:000004">
    <property type="entry name" value="Autophagy protein 5"/>
    <property type="match status" value="1"/>
</dbReference>
<evidence type="ECO:0000256" key="3">
    <source>
        <dbReference type="ARBA" id="ARBA00022499"/>
    </source>
</evidence>
<organism evidence="10 11">
    <name type="scientific">Xylona heveae (strain CBS 132557 / TC161)</name>
    <dbReference type="NCBI Taxonomy" id="1328760"/>
    <lineage>
        <taxon>Eukaryota</taxon>
        <taxon>Fungi</taxon>
        <taxon>Dikarya</taxon>
        <taxon>Ascomycota</taxon>
        <taxon>Pezizomycotina</taxon>
        <taxon>Xylonomycetes</taxon>
        <taxon>Xylonales</taxon>
        <taxon>Xylonaceae</taxon>
        <taxon>Xylona</taxon>
    </lineage>
</organism>
<sequence>MANSKQHLQLLQKTIWDGSLPLEIRLSSSECRTYDDSEPYFVHFPRLSYLPFLLPRLHAFFSTSLIDPAVLPHDGWFSFENVPLKWHFPLGLLYDLFSGAEPVSKSSKPTTHITAAGDDAEETEQMSPLPWRLVVHFTEWPDDQLVRLDRDGKVLHDAFVNGVKEADFLRNGTAKGIMSLSKEDSTKLWQAVEEHNLAIYNSINQKLLNTPGTSLRNIPLRIYLPSSGDAPSTESTTETKPDEAPLQRSLRVVQAPIAPMISNRNPLLSSHLPTRSSEPHTIGTALNRILPSLFPSRRTAILARPVLHGAVLPLSAPLEDIMRAATYSDGWIHLAVVMMS</sequence>
<dbReference type="Pfam" id="PF20637">
    <property type="entry name" value="ATG5_HBR"/>
    <property type="match status" value="1"/>
</dbReference>
<dbReference type="GO" id="GO:0006995">
    <property type="term" value="P:cellular response to nitrogen starvation"/>
    <property type="evidence" value="ECO:0007669"/>
    <property type="project" value="TreeGrafter"/>
</dbReference>
<evidence type="ECO:0000313" key="11">
    <source>
        <dbReference type="Proteomes" id="UP000076632"/>
    </source>
</evidence>
<keyword evidence="6" id="KW-0813">Transport</keyword>
<dbReference type="GO" id="GO:0034045">
    <property type="term" value="C:phagophore assembly site membrane"/>
    <property type="evidence" value="ECO:0007669"/>
    <property type="project" value="UniProtKB-SubCell"/>
</dbReference>
<comment type="subcellular location">
    <subcellularLocation>
        <location evidence="1 6">Preautophagosomal structure membrane</location>
        <topology evidence="1 6">Peripheral membrane protein</topology>
    </subcellularLocation>
</comment>